<accession>A0A1M4UQT5</accession>
<evidence type="ECO:0000256" key="5">
    <source>
        <dbReference type="ARBA" id="ARBA00023136"/>
    </source>
</evidence>
<feature type="transmembrane region" description="Helical" evidence="6">
    <location>
        <begin position="237"/>
        <end position="260"/>
    </location>
</feature>
<protein>
    <submittedName>
        <fullName evidence="7">Sporulation integral membrane protein YtvI</fullName>
    </submittedName>
</protein>
<feature type="transmembrane region" description="Helical" evidence="6">
    <location>
        <begin position="7"/>
        <end position="24"/>
    </location>
</feature>
<comment type="similarity">
    <text evidence="2">Belongs to the autoinducer-2 exporter (AI-2E) (TC 2.A.86) family.</text>
</comment>
<evidence type="ECO:0000256" key="6">
    <source>
        <dbReference type="SAM" id="Phobius"/>
    </source>
</evidence>
<dbReference type="RefSeq" id="WP_073163009.1">
    <property type="nucleotide sequence ID" value="NZ_FQUW01000007.1"/>
</dbReference>
<evidence type="ECO:0000256" key="1">
    <source>
        <dbReference type="ARBA" id="ARBA00004141"/>
    </source>
</evidence>
<name>A0A1M4UQT5_9FIRM</name>
<feature type="transmembrane region" description="Helical" evidence="6">
    <location>
        <begin position="159"/>
        <end position="183"/>
    </location>
</feature>
<dbReference type="AlphaFoldDB" id="A0A1M4UQT5"/>
<dbReference type="GO" id="GO:0055085">
    <property type="term" value="P:transmembrane transport"/>
    <property type="evidence" value="ECO:0007669"/>
    <property type="project" value="TreeGrafter"/>
</dbReference>
<dbReference type="InterPro" id="IPR002549">
    <property type="entry name" value="AI-2E-like"/>
</dbReference>
<dbReference type="Pfam" id="PF01594">
    <property type="entry name" value="AI-2E_transport"/>
    <property type="match status" value="1"/>
</dbReference>
<feature type="transmembrane region" description="Helical" evidence="6">
    <location>
        <begin position="306"/>
        <end position="325"/>
    </location>
</feature>
<dbReference type="PANTHER" id="PTHR21716">
    <property type="entry name" value="TRANSMEMBRANE PROTEIN"/>
    <property type="match status" value="1"/>
</dbReference>
<dbReference type="NCBIfam" id="TIGR02872">
    <property type="entry name" value="spore_ytvI"/>
    <property type="match status" value="1"/>
</dbReference>
<feature type="transmembrane region" description="Helical" evidence="6">
    <location>
        <begin position="331"/>
        <end position="351"/>
    </location>
</feature>
<keyword evidence="8" id="KW-1185">Reference proteome</keyword>
<evidence type="ECO:0000256" key="2">
    <source>
        <dbReference type="ARBA" id="ARBA00009773"/>
    </source>
</evidence>
<dbReference type="InterPro" id="IPR014227">
    <property type="entry name" value="YtvI-like"/>
</dbReference>
<feature type="transmembrane region" description="Helical" evidence="6">
    <location>
        <begin position="272"/>
        <end position="294"/>
    </location>
</feature>
<keyword evidence="4 6" id="KW-1133">Transmembrane helix</keyword>
<proteinExistence type="inferred from homology"/>
<evidence type="ECO:0000256" key="4">
    <source>
        <dbReference type="ARBA" id="ARBA00022989"/>
    </source>
</evidence>
<feature type="transmembrane region" description="Helical" evidence="6">
    <location>
        <begin position="30"/>
        <end position="52"/>
    </location>
</feature>
<keyword evidence="5 6" id="KW-0472">Membrane</keyword>
<dbReference type="EMBL" id="FQUW01000007">
    <property type="protein sequence ID" value="SHE59017.1"/>
    <property type="molecule type" value="Genomic_DNA"/>
</dbReference>
<sequence>MPRSLRVAILITTVLLVYLAWKYVVPEIIAILNFLLTAFIPFILAVVIAVLIEPVVRFLQQTCRLNRSLSVGLSMLMVIGGAGALLVLLVLRLATELAELSVRLPQYLGPLQAEIDRLVEKGRVFYFHLPPLVTERVQENLGTFTGWLSHVAGLLATSLLHLVTSLPNALVAIIVALIATYFISRDYRLLIQFWLKISPEPWGQRVVEVSQRVVGASFGYLRAQSFLVTLTTVQSIVGLYIIGAKYSLTVGLLIGLFDIIPVLGPATIYIPWAIWSFLTGQFAFGVKLVVLYLMVWGVREVLQARVVAASLGLHPLAVLVAMYVGLKTIGVVGLVLGPLSLIALQAAVGTIRPLNHK</sequence>
<dbReference type="OrthoDB" id="9774361at2"/>
<feature type="transmembrane region" description="Helical" evidence="6">
    <location>
        <begin position="73"/>
        <end position="94"/>
    </location>
</feature>
<keyword evidence="3 6" id="KW-0812">Transmembrane</keyword>
<evidence type="ECO:0000313" key="7">
    <source>
        <dbReference type="EMBL" id="SHE59017.1"/>
    </source>
</evidence>
<gene>
    <name evidence="7" type="ORF">SAMN02745218_00542</name>
</gene>
<dbReference type="Proteomes" id="UP000184196">
    <property type="component" value="Unassembled WGS sequence"/>
</dbReference>
<evidence type="ECO:0000313" key="8">
    <source>
        <dbReference type="Proteomes" id="UP000184196"/>
    </source>
</evidence>
<dbReference type="PANTHER" id="PTHR21716:SF68">
    <property type="entry name" value="TRANSPORT PROTEIN YTVI-RELATED"/>
    <property type="match status" value="1"/>
</dbReference>
<evidence type="ECO:0000256" key="3">
    <source>
        <dbReference type="ARBA" id="ARBA00022692"/>
    </source>
</evidence>
<comment type="subcellular location">
    <subcellularLocation>
        <location evidence="1">Membrane</location>
        <topology evidence="1">Multi-pass membrane protein</topology>
    </subcellularLocation>
</comment>
<organism evidence="7 8">
    <name type="scientific">Desulfofundulus australicus DSM 11792</name>
    <dbReference type="NCBI Taxonomy" id="1121425"/>
    <lineage>
        <taxon>Bacteria</taxon>
        <taxon>Bacillati</taxon>
        <taxon>Bacillota</taxon>
        <taxon>Clostridia</taxon>
        <taxon>Eubacteriales</taxon>
        <taxon>Peptococcaceae</taxon>
        <taxon>Desulfofundulus</taxon>
    </lineage>
</organism>
<reference evidence="8" key="1">
    <citation type="submission" date="2016-11" db="EMBL/GenBank/DDBJ databases">
        <authorList>
            <person name="Varghese N."/>
            <person name="Submissions S."/>
        </authorList>
    </citation>
    <scope>NUCLEOTIDE SEQUENCE [LARGE SCALE GENOMIC DNA]</scope>
    <source>
        <strain evidence="8">DSM 11792</strain>
    </source>
</reference>
<dbReference type="GO" id="GO:0016020">
    <property type="term" value="C:membrane"/>
    <property type="evidence" value="ECO:0007669"/>
    <property type="project" value="UniProtKB-SubCell"/>
</dbReference>